<evidence type="ECO:0000313" key="2">
    <source>
        <dbReference type="EMBL" id="SNT63027.1"/>
    </source>
</evidence>
<dbReference type="AlphaFoldDB" id="A0A239P7K7"/>
<reference evidence="2 3" key="1">
    <citation type="submission" date="2017-06" db="EMBL/GenBank/DDBJ databases">
        <authorList>
            <person name="Kim H.J."/>
            <person name="Triplett B.A."/>
        </authorList>
    </citation>
    <scope>NUCLEOTIDE SEQUENCE [LARGE SCALE GENOMIC DNA]</scope>
    <source>
        <strain evidence="2 3">DSM 44715</strain>
    </source>
</reference>
<feature type="region of interest" description="Disordered" evidence="1">
    <location>
        <begin position="293"/>
        <end position="406"/>
    </location>
</feature>
<sequence length="447" mass="50259">MRSVIVCRIVRVPPDFPAIQCHCMLIRFRTAEPTTSRHRLLAILWLARRRPRLTCTGRSNRQVQGWSRWPAGTPRTCPSATWSTSSPSASARPAILPACCATGCKLCYATCADAGTCASTRSASTACRRALSSRQTRRDESSRRECSAHLALLPAKGANAERIKEVRISDTERFVICHTPEAAMHDKHTREQLVAQLSELIDGTDALSEYKRGELRGKITAKPGLNRYLRTTPTGKLRIDTTKIKAEENLDGKYLLRCSDPHLSAEDIALGDKQLLEVERGWRDMRQIIDLRTRLPPARRTHPRPHHPLLARPAPHPDHQDHYRHHLAGHPPRAQPVAHRHLHRAHRNVPAGHRPHQTPARPADPAPHRPAQGDHRPPAHAPLTSANTTAWRNASRRPQPMSTQVRTKIRLSSPLNYVEPGRGLEPRDVRVELMRLRPIMSSRFGGH</sequence>
<protein>
    <submittedName>
        <fullName evidence="2">Uncharacterized protein</fullName>
    </submittedName>
</protein>
<proteinExistence type="predicted"/>
<organism evidence="2 3">
    <name type="scientific">Actinomadura meyerae</name>
    <dbReference type="NCBI Taxonomy" id="240840"/>
    <lineage>
        <taxon>Bacteria</taxon>
        <taxon>Bacillati</taxon>
        <taxon>Actinomycetota</taxon>
        <taxon>Actinomycetes</taxon>
        <taxon>Streptosporangiales</taxon>
        <taxon>Thermomonosporaceae</taxon>
        <taxon>Actinomadura</taxon>
    </lineage>
</organism>
<feature type="compositionally biased region" description="Basic residues" evidence="1">
    <location>
        <begin position="297"/>
        <end position="309"/>
    </location>
</feature>
<name>A0A239P7K7_9ACTN</name>
<evidence type="ECO:0000256" key="1">
    <source>
        <dbReference type="SAM" id="MobiDB-lite"/>
    </source>
</evidence>
<accession>A0A239P7K7</accession>
<keyword evidence="3" id="KW-1185">Reference proteome</keyword>
<feature type="compositionally biased region" description="Basic residues" evidence="1">
    <location>
        <begin position="338"/>
        <end position="347"/>
    </location>
</feature>
<dbReference type="EMBL" id="FZOR01000083">
    <property type="protein sequence ID" value="SNT63027.1"/>
    <property type="molecule type" value="Genomic_DNA"/>
</dbReference>
<evidence type="ECO:0000313" key="3">
    <source>
        <dbReference type="Proteomes" id="UP000198318"/>
    </source>
</evidence>
<dbReference type="Proteomes" id="UP000198318">
    <property type="component" value="Unassembled WGS sequence"/>
</dbReference>
<gene>
    <name evidence="2" type="ORF">SAMN05443665_10833</name>
</gene>